<feature type="region of interest" description="Disordered" evidence="1">
    <location>
        <begin position="67"/>
        <end position="97"/>
    </location>
</feature>
<dbReference type="HOGENOM" id="CLU_171277_0_0_1"/>
<reference evidence="2 3" key="1">
    <citation type="submission" date="2014-02" db="EMBL/GenBank/DDBJ databases">
        <title>Single nucleus genome sequencing reveals high similarity among nuclei of an endomycorrhizal fungus.</title>
        <authorList>
            <person name="Lin K."/>
            <person name="Geurts R."/>
            <person name="Zhang Z."/>
            <person name="Limpens E."/>
            <person name="Saunders D.G."/>
            <person name="Mu D."/>
            <person name="Pang E."/>
            <person name="Cao H."/>
            <person name="Cha H."/>
            <person name="Lin T."/>
            <person name="Zhou Q."/>
            <person name="Shang Y."/>
            <person name="Li Y."/>
            <person name="Ivanov S."/>
            <person name="Sharma T."/>
            <person name="Velzen R.V."/>
            <person name="Ruijter N.D."/>
            <person name="Aanen D.K."/>
            <person name="Win J."/>
            <person name="Kamoun S."/>
            <person name="Bisseling T."/>
            <person name="Huang S."/>
        </authorList>
    </citation>
    <scope>NUCLEOTIDE SEQUENCE [LARGE SCALE GENOMIC DNA]</scope>
    <source>
        <strain evidence="3">DAOM197198w</strain>
    </source>
</reference>
<evidence type="ECO:0000313" key="3">
    <source>
        <dbReference type="Proteomes" id="UP000022910"/>
    </source>
</evidence>
<name>A0A015JLN1_RHIIW</name>
<organism evidence="2 3">
    <name type="scientific">Rhizophagus irregularis (strain DAOM 197198w)</name>
    <name type="common">Glomus intraradices</name>
    <dbReference type="NCBI Taxonomy" id="1432141"/>
    <lineage>
        <taxon>Eukaryota</taxon>
        <taxon>Fungi</taxon>
        <taxon>Fungi incertae sedis</taxon>
        <taxon>Mucoromycota</taxon>
        <taxon>Glomeromycotina</taxon>
        <taxon>Glomeromycetes</taxon>
        <taxon>Glomerales</taxon>
        <taxon>Glomeraceae</taxon>
        <taxon>Rhizophagus</taxon>
    </lineage>
</organism>
<dbReference type="Proteomes" id="UP000022910">
    <property type="component" value="Unassembled WGS sequence"/>
</dbReference>
<dbReference type="AlphaFoldDB" id="A0A015JLN1"/>
<evidence type="ECO:0000256" key="1">
    <source>
        <dbReference type="SAM" id="MobiDB-lite"/>
    </source>
</evidence>
<keyword evidence="3" id="KW-1185">Reference proteome</keyword>
<proteinExistence type="predicted"/>
<evidence type="ECO:0000313" key="2">
    <source>
        <dbReference type="EMBL" id="EXX55854.1"/>
    </source>
</evidence>
<protein>
    <submittedName>
        <fullName evidence="2">Uncharacterized protein</fullName>
    </submittedName>
</protein>
<accession>A0A015JLN1</accession>
<dbReference type="EMBL" id="JEMT01027937">
    <property type="protein sequence ID" value="EXX55854.1"/>
    <property type="molecule type" value="Genomic_DNA"/>
</dbReference>
<gene>
    <name evidence="2" type="ORF">RirG_221610</name>
</gene>
<comment type="caution">
    <text evidence="2">The sequence shown here is derived from an EMBL/GenBank/DDBJ whole genome shotgun (WGS) entry which is preliminary data.</text>
</comment>
<sequence length="97" mass="11101">MTTNKRKGGCPQNEVMKYGSIIRKASVIQKGMQQSDVSTLQGHIANHCPNAPPHLIRKYQKVFEEKADNNKKRKFSNQTSLYDYHDTDEPLPQGRID</sequence>